<gene>
    <name evidence="1" type="ORF">E5336_08685</name>
</gene>
<proteinExistence type="predicted"/>
<reference evidence="1" key="1">
    <citation type="submission" date="2019-04" db="EMBL/GenBank/DDBJ databases">
        <title>Microbes associate with the intestines of laboratory mice.</title>
        <authorList>
            <person name="Navarre W."/>
            <person name="Wong E."/>
            <person name="Huang K."/>
            <person name="Tropini C."/>
            <person name="Ng K."/>
            <person name="Yu B."/>
        </authorList>
    </citation>
    <scope>NUCLEOTIDE SEQUENCE</scope>
    <source>
        <strain evidence="1">NM09_H32</strain>
    </source>
</reference>
<comment type="caution">
    <text evidence="1">The sequence shown here is derived from an EMBL/GenBank/DDBJ whole genome shotgun (WGS) entry which is preliminary data.</text>
</comment>
<organism evidence="1 2">
    <name type="scientific">Dubosiella muris</name>
    <dbReference type="NCBI Taxonomy" id="3038133"/>
    <lineage>
        <taxon>Bacteria</taxon>
        <taxon>Bacillati</taxon>
        <taxon>Bacillota</taxon>
        <taxon>Erysipelotrichia</taxon>
        <taxon>Erysipelotrichales</taxon>
        <taxon>Erysipelotrichaceae</taxon>
        <taxon>Dubosiella</taxon>
    </lineage>
</organism>
<evidence type="ECO:0000313" key="2">
    <source>
        <dbReference type="Proteomes" id="UP000308836"/>
    </source>
</evidence>
<protein>
    <submittedName>
        <fullName evidence="1">HAD-IIB family hydrolase</fullName>
    </submittedName>
</protein>
<dbReference type="Proteomes" id="UP000308836">
    <property type="component" value="Unassembled WGS sequence"/>
</dbReference>
<dbReference type="EMBL" id="SRYG01000017">
    <property type="protein sequence ID" value="TGY65481.1"/>
    <property type="molecule type" value="Genomic_DNA"/>
</dbReference>
<keyword evidence="2" id="KW-1185">Reference proteome</keyword>
<keyword evidence="1" id="KW-0378">Hydrolase</keyword>
<name>A0AC61R5Y0_9FIRM</name>
<sequence>MKLLATDYDGTLHYGEGIMQDDLDAIRQWKEDGNLFVIVTGRSMQSIDEQIKKFGLPCDYVISNNGGMVFDAAGKEMMANYLDYVTAVDIIYAMKEMDNVASYVVNDGFYRHKIVVDPGVTDHRYPHLQPDLSEEEVLDMGKYAQLVVSMSSADAAYEMAEQINHFFGATVTAYANNCVVDVVPKGVSKSTGLDFVIEFARVDDQDVYAIGDSYNDIPMLENAANSYAIAMAPEEVQNQALEVVDSIHSLLHSIA</sequence>
<evidence type="ECO:0000313" key="1">
    <source>
        <dbReference type="EMBL" id="TGY65481.1"/>
    </source>
</evidence>
<accession>A0AC61R5Y0</accession>